<reference evidence="5" key="3">
    <citation type="submission" date="2025-09" db="UniProtKB">
        <authorList>
            <consortium name="Ensembl"/>
        </authorList>
    </citation>
    <scope>IDENTIFICATION</scope>
</reference>
<proteinExistence type="predicted"/>
<organism evidence="5 6">
    <name type="scientific">Scleropages formosus</name>
    <name type="common">Asian bonytongue</name>
    <name type="synonym">Osteoglossum formosum</name>
    <dbReference type="NCBI Taxonomy" id="113540"/>
    <lineage>
        <taxon>Eukaryota</taxon>
        <taxon>Metazoa</taxon>
        <taxon>Chordata</taxon>
        <taxon>Craniata</taxon>
        <taxon>Vertebrata</taxon>
        <taxon>Euteleostomi</taxon>
        <taxon>Actinopterygii</taxon>
        <taxon>Neopterygii</taxon>
        <taxon>Teleostei</taxon>
        <taxon>Osteoglossocephala</taxon>
        <taxon>Osteoglossomorpha</taxon>
        <taxon>Osteoglossiformes</taxon>
        <taxon>Osteoglossidae</taxon>
        <taxon>Scleropages</taxon>
    </lineage>
</organism>
<feature type="domain" description="Interleukin-17 receptor C/E N-terminal" evidence="4">
    <location>
        <begin position="71"/>
        <end position="434"/>
    </location>
</feature>
<sequence>MKLSGLLVFAFSWTLAQFEGIEKISQCGTHCPQGLHCKSQPYFSFHPCENAPELLRSPLFHNVSISTVMKCKKKQQCSLYLNVVMAMQSIESVQGVAVCMGPAGMLEQCTAIYFRGPGRKRLQGQQVKVRNDCFEVRASQEVRVTLRTVPEYCDLTWSQVYSVQGCNNEDLRNNVPECITGKIEYTVDMERRELSVTVQDMLEDKDYHLRLCHRSYTCSGTGAHVLIKKENPFKNVTFRYSRLLPCLCIEGWSHMTDAPRVQVCPFKNCTEELWSEMSFDIRGEVLSWEPSCPTDAVVTLCQAVQESDCVDLLNSSQVIRRGKVTYSKVDPHPQLCMKFTMRDGVWVRCPFASGKFPVWDLMVTTRARRHEAVLTSQMKNQFSLSVCRKGEAFTCTEITTVTVDKENDTAVSLPADVCDPDVCVQVKRADIQFSAAVLRCHLPCINRDPVIWDLEQMLFLGLACLTAVVIAALAANIVLTVYQRRSLKDGHAGGWLCAPRGAAHCQTAMVILLYTPEDEAHAHLVKDLEKFLTSLNLSVKLTDLDKGQVEQTLFAGLLGTITMLLWSKGCSRHIGRLSRSKAWDPSPKVACPPSLVIRCDMVTYDTCTMASGEVPSWLSAIPLEQVKYLLTQGYSPEKFSTQQQLLTFGNYNTHIQSSNPNTVHSEHCEKANLLGFST</sequence>
<evidence type="ECO:0000259" key="4">
    <source>
        <dbReference type="Pfam" id="PF15037"/>
    </source>
</evidence>
<evidence type="ECO:0000313" key="6">
    <source>
        <dbReference type="Proteomes" id="UP000694397"/>
    </source>
</evidence>
<dbReference type="Proteomes" id="UP000694397">
    <property type="component" value="Chromosome 2"/>
</dbReference>
<dbReference type="Ensembl" id="ENSSFOT00015015353.2">
    <property type="protein sequence ID" value="ENSSFOP00015015173.1"/>
    <property type="gene ID" value="ENSSFOG00015009799.2"/>
</dbReference>
<dbReference type="OrthoDB" id="9877324at2759"/>
<feature type="transmembrane region" description="Helical" evidence="2">
    <location>
        <begin position="457"/>
        <end position="479"/>
    </location>
</feature>
<evidence type="ECO:0000256" key="1">
    <source>
        <dbReference type="ARBA" id="ARBA00022729"/>
    </source>
</evidence>
<keyword evidence="2" id="KW-1133">Transmembrane helix</keyword>
<keyword evidence="2" id="KW-0812">Transmembrane</keyword>
<accession>A0A8C9RMB4</accession>
<dbReference type="AlphaFoldDB" id="A0A8C9RMB4"/>
<dbReference type="PANTHER" id="PTHR15583">
    <property type="entry name" value="INTERLEUKIN-17 RECEPTOR"/>
    <property type="match status" value="1"/>
</dbReference>
<dbReference type="PANTHER" id="PTHR15583:SF10">
    <property type="entry name" value="INTERLEUKIN-17 RECEPTOR E-LIKE-RELATED"/>
    <property type="match status" value="1"/>
</dbReference>
<feature type="signal peptide" evidence="3">
    <location>
        <begin position="1"/>
        <end position="18"/>
    </location>
</feature>
<dbReference type="InterPro" id="IPR027841">
    <property type="entry name" value="IL-17_rcpt_C/E_N"/>
</dbReference>
<feature type="chain" id="PRO_5034897476" description="Interleukin-17 receptor C/E N-terminal domain-containing protein" evidence="3">
    <location>
        <begin position="19"/>
        <end position="678"/>
    </location>
</feature>
<keyword evidence="1 3" id="KW-0732">Signal</keyword>
<dbReference type="Pfam" id="PF15037">
    <property type="entry name" value="IL17_R_N"/>
    <property type="match status" value="1"/>
</dbReference>
<reference evidence="5" key="2">
    <citation type="submission" date="2025-08" db="UniProtKB">
        <authorList>
            <consortium name="Ensembl"/>
        </authorList>
    </citation>
    <scope>IDENTIFICATION</scope>
</reference>
<keyword evidence="6" id="KW-1185">Reference proteome</keyword>
<reference evidence="5 6" key="1">
    <citation type="submission" date="2019-04" db="EMBL/GenBank/DDBJ databases">
        <authorList>
            <consortium name="Wellcome Sanger Institute Data Sharing"/>
        </authorList>
    </citation>
    <scope>NUCLEOTIDE SEQUENCE [LARGE SCALE GENOMIC DNA]</scope>
</reference>
<dbReference type="InterPro" id="IPR039465">
    <property type="entry name" value="IL-17_rcpt-like"/>
</dbReference>
<keyword evidence="2" id="KW-0472">Membrane</keyword>
<dbReference type="GO" id="GO:0030368">
    <property type="term" value="F:interleukin-17 receptor activity"/>
    <property type="evidence" value="ECO:0007669"/>
    <property type="project" value="InterPro"/>
</dbReference>
<protein>
    <recommendedName>
        <fullName evidence="4">Interleukin-17 receptor C/E N-terminal domain-containing protein</fullName>
    </recommendedName>
</protein>
<evidence type="ECO:0000313" key="5">
    <source>
        <dbReference type="Ensembl" id="ENSSFOP00015015173.1"/>
    </source>
</evidence>
<name>A0A8C9RMB4_SCLFO</name>
<evidence type="ECO:0000256" key="3">
    <source>
        <dbReference type="SAM" id="SignalP"/>
    </source>
</evidence>
<evidence type="ECO:0000256" key="2">
    <source>
        <dbReference type="SAM" id="Phobius"/>
    </source>
</evidence>
<gene>
    <name evidence="5" type="primary">LOC108931378</name>
</gene>
<dbReference type="GeneTree" id="ENSGT00940000162605"/>